<accession>A0ABU3BVF2</accession>
<dbReference type="InterPro" id="IPR036388">
    <property type="entry name" value="WH-like_DNA-bd_sf"/>
</dbReference>
<comment type="similarity">
    <text evidence="1">Belongs to the sigma-70 factor family. ECF subfamily.</text>
</comment>
<evidence type="ECO:0000313" key="9">
    <source>
        <dbReference type="EMBL" id="MDT0633271.1"/>
    </source>
</evidence>
<organism evidence="9 10">
    <name type="scientific">Rubrivirga litoralis</name>
    <dbReference type="NCBI Taxonomy" id="3075598"/>
    <lineage>
        <taxon>Bacteria</taxon>
        <taxon>Pseudomonadati</taxon>
        <taxon>Rhodothermota</taxon>
        <taxon>Rhodothermia</taxon>
        <taxon>Rhodothermales</taxon>
        <taxon>Rubricoccaceae</taxon>
        <taxon>Rubrivirga</taxon>
    </lineage>
</organism>
<evidence type="ECO:0000259" key="8">
    <source>
        <dbReference type="Pfam" id="PF08281"/>
    </source>
</evidence>
<keyword evidence="3" id="KW-0731">Sigma factor</keyword>
<dbReference type="NCBIfam" id="TIGR02937">
    <property type="entry name" value="sigma70-ECF"/>
    <property type="match status" value="1"/>
</dbReference>
<feature type="domain" description="RNA polymerase sigma factor 70 region 4 type 2" evidence="8">
    <location>
        <begin position="120"/>
        <end position="171"/>
    </location>
</feature>
<protein>
    <submittedName>
        <fullName evidence="9">RNA polymerase sigma factor</fullName>
    </submittedName>
</protein>
<evidence type="ECO:0000256" key="5">
    <source>
        <dbReference type="ARBA" id="ARBA00023163"/>
    </source>
</evidence>
<dbReference type="InterPro" id="IPR013249">
    <property type="entry name" value="RNA_pol_sigma70_r4_t2"/>
</dbReference>
<dbReference type="InterPro" id="IPR039425">
    <property type="entry name" value="RNA_pol_sigma-70-like"/>
</dbReference>
<keyword evidence="5" id="KW-0804">Transcription</keyword>
<dbReference type="InterPro" id="IPR007627">
    <property type="entry name" value="RNA_pol_sigma70_r2"/>
</dbReference>
<name>A0ABU3BVF2_9BACT</name>
<evidence type="ECO:0000313" key="10">
    <source>
        <dbReference type="Proteomes" id="UP001267426"/>
    </source>
</evidence>
<keyword evidence="10" id="KW-1185">Reference proteome</keyword>
<dbReference type="Pfam" id="PF08281">
    <property type="entry name" value="Sigma70_r4_2"/>
    <property type="match status" value="1"/>
</dbReference>
<evidence type="ECO:0000259" key="7">
    <source>
        <dbReference type="Pfam" id="PF04542"/>
    </source>
</evidence>
<evidence type="ECO:0000256" key="2">
    <source>
        <dbReference type="ARBA" id="ARBA00023015"/>
    </source>
</evidence>
<sequence>MPPDDPALIDAFRTGDEFAFVALYDRYKGPVYGYCAKMLLDRTAAEDMLQETFARAYEHRERLLSSTSFKAWVFTIARNQCLNVLRKRGREVGFVADAPEPPSPGPTPFANLLKSEQAALVDRTLAGLSPSYREVVVLREYQNLSYDEIAAVTRTTVSSVKSRLFKARRKIGEALRPLLHPEPATPAAEPVPAAPPAR</sequence>
<feature type="domain" description="RNA polymerase sigma-70 region 2" evidence="7">
    <location>
        <begin position="23"/>
        <end position="90"/>
    </location>
</feature>
<feature type="compositionally biased region" description="Low complexity" evidence="6">
    <location>
        <begin position="181"/>
        <end position="191"/>
    </location>
</feature>
<dbReference type="InterPro" id="IPR014284">
    <property type="entry name" value="RNA_pol_sigma-70_dom"/>
</dbReference>
<dbReference type="Gene3D" id="1.10.1740.10">
    <property type="match status" value="1"/>
</dbReference>
<dbReference type="SUPFAM" id="SSF88659">
    <property type="entry name" value="Sigma3 and sigma4 domains of RNA polymerase sigma factors"/>
    <property type="match status" value="1"/>
</dbReference>
<reference evidence="9 10" key="1">
    <citation type="submission" date="2023-09" db="EMBL/GenBank/DDBJ databases">
        <authorList>
            <person name="Rey-Velasco X."/>
        </authorList>
    </citation>
    <scope>NUCLEOTIDE SEQUENCE [LARGE SCALE GENOMIC DNA]</scope>
    <source>
        <strain evidence="9 10">F394</strain>
    </source>
</reference>
<dbReference type="PANTHER" id="PTHR43133:SF8">
    <property type="entry name" value="RNA POLYMERASE SIGMA FACTOR HI_1459-RELATED"/>
    <property type="match status" value="1"/>
</dbReference>
<evidence type="ECO:0000256" key="6">
    <source>
        <dbReference type="SAM" id="MobiDB-lite"/>
    </source>
</evidence>
<evidence type="ECO:0000256" key="3">
    <source>
        <dbReference type="ARBA" id="ARBA00023082"/>
    </source>
</evidence>
<gene>
    <name evidence="9" type="ORF">RM540_16070</name>
</gene>
<feature type="region of interest" description="Disordered" evidence="6">
    <location>
        <begin position="176"/>
        <end position="198"/>
    </location>
</feature>
<dbReference type="Proteomes" id="UP001267426">
    <property type="component" value="Unassembled WGS sequence"/>
</dbReference>
<dbReference type="PANTHER" id="PTHR43133">
    <property type="entry name" value="RNA POLYMERASE ECF-TYPE SIGMA FACTO"/>
    <property type="match status" value="1"/>
</dbReference>
<dbReference type="CDD" id="cd06171">
    <property type="entry name" value="Sigma70_r4"/>
    <property type="match status" value="1"/>
</dbReference>
<evidence type="ECO:0000256" key="4">
    <source>
        <dbReference type="ARBA" id="ARBA00023125"/>
    </source>
</evidence>
<evidence type="ECO:0000256" key="1">
    <source>
        <dbReference type="ARBA" id="ARBA00010641"/>
    </source>
</evidence>
<dbReference type="Pfam" id="PF04542">
    <property type="entry name" value="Sigma70_r2"/>
    <property type="match status" value="1"/>
</dbReference>
<dbReference type="EMBL" id="JAVRHT010000071">
    <property type="protein sequence ID" value="MDT0633271.1"/>
    <property type="molecule type" value="Genomic_DNA"/>
</dbReference>
<comment type="caution">
    <text evidence="9">The sequence shown here is derived from an EMBL/GenBank/DDBJ whole genome shotgun (WGS) entry which is preliminary data.</text>
</comment>
<dbReference type="Gene3D" id="1.10.10.10">
    <property type="entry name" value="Winged helix-like DNA-binding domain superfamily/Winged helix DNA-binding domain"/>
    <property type="match status" value="1"/>
</dbReference>
<proteinExistence type="inferred from homology"/>
<keyword evidence="2" id="KW-0805">Transcription regulation</keyword>
<dbReference type="InterPro" id="IPR013325">
    <property type="entry name" value="RNA_pol_sigma_r2"/>
</dbReference>
<dbReference type="RefSeq" id="WP_311666004.1">
    <property type="nucleotide sequence ID" value="NZ_JAVRHT010000071.1"/>
</dbReference>
<keyword evidence="4" id="KW-0238">DNA-binding</keyword>
<dbReference type="SUPFAM" id="SSF88946">
    <property type="entry name" value="Sigma2 domain of RNA polymerase sigma factors"/>
    <property type="match status" value="1"/>
</dbReference>
<dbReference type="InterPro" id="IPR013324">
    <property type="entry name" value="RNA_pol_sigma_r3/r4-like"/>
</dbReference>